<evidence type="ECO:0000256" key="3">
    <source>
        <dbReference type="ARBA" id="ARBA00022989"/>
    </source>
</evidence>
<keyword evidence="3 5" id="KW-1133">Transmembrane helix</keyword>
<evidence type="ECO:0000256" key="5">
    <source>
        <dbReference type="SAM" id="Phobius"/>
    </source>
</evidence>
<dbReference type="KEGG" id="sma:SAVERM_4013"/>
<dbReference type="GO" id="GO:0016020">
    <property type="term" value="C:membrane"/>
    <property type="evidence" value="ECO:0007669"/>
    <property type="project" value="UniProtKB-SubCell"/>
</dbReference>
<keyword evidence="7" id="KW-1185">Reference proteome</keyword>
<dbReference type="AlphaFoldDB" id="Q82G85"/>
<dbReference type="EMBL" id="BA000030">
    <property type="protein sequence ID" value="BAC71725.1"/>
    <property type="molecule type" value="Genomic_DNA"/>
</dbReference>
<organism evidence="6 7">
    <name type="scientific">Streptomyces avermitilis (strain ATCC 31267 / DSM 46492 / JCM 5070 / NBRC 14893 / NCIMB 12804 / NRRL 8165 / MA-4680)</name>
    <dbReference type="NCBI Taxonomy" id="227882"/>
    <lineage>
        <taxon>Bacteria</taxon>
        <taxon>Bacillati</taxon>
        <taxon>Actinomycetota</taxon>
        <taxon>Actinomycetes</taxon>
        <taxon>Kitasatosporales</taxon>
        <taxon>Streptomycetaceae</taxon>
        <taxon>Streptomyces</taxon>
    </lineage>
</organism>
<proteinExistence type="predicted"/>
<dbReference type="eggNOG" id="ENOG5032TP9">
    <property type="taxonomic scope" value="Bacteria"/>
</dbReference>
<comment type="subcellular location">
    <subcellularLocation>
        <location evidence="1">Membrane</location>
        <topology evidence="1">Multi-pass membrane protein</topology>
    </subcellularLocation>
</comment>
<dbReference type="Proteomes" id="UP000000428">
    <property type="component" value="Chromosome"/>
</dbReference>
<feature type="transmembrane region" description="Helical" evidence="5">
    <location>
        <begin position="75"/>
        <end position="101"/>
    </location>
</feature>
<dbReference type="InterPro" id="IPR032808">
    <property type="entry name" value="DoxX"/>
</dbReference>
<protein>
    <submittedName>
        <fullName evidence="6">Integral membrane protein</fullName>
    </submittedName>
</protein>
<dbReference type="Pfam" id="PF13564">
    <property type="entry name" value="DoxX_2"/>
    <property type="match status" value="1"/>
</dbReference>
<keyword evidence="2 5" id="KW-0812">Transmembrane</keyword>
<evidence type="ECO:0000256" key="4">
    <source>
        <dbReference type="ARBA" id="ARBA00023136"/>
    </source>
</evidence>
<sequence length="137" mass="14054">MTNSPQPTGASPAGCRPTRSIPMSIAHVVVTLLAAAMAGYSAYAVLFRAKWVVEALTDYSVPAAWWPWLGAAKAAGAAGLLAGLFVPVVGVLAGIGLVLYFTGAVVTVARARWYAHIPFPLVYAAPVIGSLALGFAA</sequence>
<dbReference type="HOGENOM" id="CLU_126433_1_0_11"/>
<reference evidence="6 7" key="2">
    <citation type="journal article" date="2003" name="Nat. Biotechnol.">
        <title>Complete genome sequence and comparative analysis of the industrial microorganism Streptomyces avermitilis.</title>
        <authorList>
            <person name="Ikeda H."/>
            <person name="Ishikawa J."/>
            <person name="Hanamoto A."/>
            <person name="Shinose M."/>
            <person name="Kikuchi H."/>
            <person name="Shiba T."/>
            <person name="Sakaki Y."/>
            <person name="Hattori M."/>
            <person name="Omura S."/>
        </authorList>
    </citation>
    <scope>NUCLEOTIDE SEQUENCE [LARGE SCALE GENOMIC DNA]</scope>
    <source>
        <strain evidence="7">ATCC 31267 / DSM 46492 / JCM 5070 / NBRC 14893 / NCIMB 12804 / NRRL 8165 / MA-4680</strain>
    </source>
</reference>
<feature type="transmembrane region" description="Helical" evidence="5">
    <location>
        <begin position="113"/>
        <end position="136"/>
    </location>
</feature>
<evidence type="ECO:0000313" key="7">
    <source>
        <dbReference type="Proteomes" id="UP000000428"/>
    </source>
</evidence>
<evidence type="ECO:0000313" key="6">
    <source>
        <dbReference type="EMBL" id="BAC71725.1"/>
    </source>
</evidence>
<gene>
    <name evidence="6" type="ORF">SAVERM_4013</name>
</gene>
<feature type="transmembrane region" description="Helical" evidence="5">
    <location>
        <begin position="25"/>
        <end position="46"/>
    </location>
</feature>
<evidence type="ECO:0000256" key="2">
    <source>
        <dbReference type="ARBA" id="ARBA00022692"/>
    </source>
</evidence>
<name>Q82G85_STRAW</name>
<evidence type="ECO:0000256" key="1">
    <source>
        <dbReference type="ARBA" id="ARBA00004141"/>
    </source>
</evidence>
<accession>Q82G85</accession>
<keyword evidence="4 5" id="KW-0472">Membrane</keyword>
<reference evidence="6 7" key="1">
    <citation type="journal article" date="2001" name="Proc. Natl. Acad. Sci. U.S.A.">
        <title>Genome sequence of an industrial microorganism Streptomyces avermitilis: deducing the ability of producing secondary metabolites.</title>
        <authorList>
            <person name="Omura S."/>
            <person name="Ikeda H."/>
            <person name="Ishikawa J."/>
            <person name="Hanamoto A."/>
            <person name="Takahashi C."/>
            <person name="Shinose M."/>
            <person name="Takahashi Y."/>
            <person name="Horikawa H."/>
            <person name="Nakazawa H."/>
            <person name="Osonoe T."/>
            <person name="Kikuchi H."/>
            <person name="Shiba T."/>
            <person name="Sakaki Y."/>
            <person name="Hattori M."/>
        </authorList>
    </citation>
    <scope>NUCLEOTIDE SEQUENCE [LARGE SCALE GENOMIC DNA]</scope>
    <source>
        <strain evidence="7">ATCC 31267 / DSM 46492 / JCM 5070 / NBRC 14893 / NCIMB 12804 / NRRL 8165 / MA-4680</strain>
    </source>
</reference>
<reference evidence="6 7" key="3">
    <citation type="journal article" date="2014" name="J. Ind. Microbiol. Biotechnol.">
        <title>Genome mining of the Streptomyces avermitilis genome and development of genome-minimized hosts for heterologous expression of biosynthetic gene clusters.</title>
        <authorList>
            <person name="Ikeda H."/>
            <person name="Shin-ya K."/>
            <person name="Omura S."/>
        </authorList>
    </citation>
    <scope>NUCLEOTIDE SEQUENCE [LARGE SCALE GENOMIC DNA]</scope>
    <source>
        <strain evidence="7">ATCC 31267 / DSM 46492 / JCM 5070 / NBRC 14893 / NCIMB 12804 / NRRL 8165 / MA-4680</strain>
    </source>
</reference>